<reference evidence="1" key="1">
    <citation type="submission" date="2021-01" db="EMBL/GenBank/DDBJ databases">
        <authorList>
            <consortium name="Genoscope - CEA"/>
            <person name="William W."/>
        </authorList>
    </citation>
    <scope>NUCLEOTIDE SEQUENCE</scope>
</reference>
<proteinExistence type="predicted"/>
<dbReference type="Proteomes" id="UP000688137">
    <property type="component" value="Unassembled WGS sequence"/>
</dbReference>
<protein>
    <submittedName>
        <fullName evidence="1">Uncharacterized protein</fullName>
    </submittedName>
</protein>
<accession>A0A8S1K127</accession>
<gene>
    <name evidence="1" type="ORF">PPRIM_AZ9-3.1.T0130303</name>
</gene>
<dbReference type="EMBL" id="CAJJDM010000010">
    <property type="protein sequence ID" value="CAD8049190.1"/>
    <property type="molecule type" value="Genomic_DNA"/>
</dbReference>
<comment type="caution">
    <text evidence="1">The sequence shown here is derived from an EMBL/GenBank/DDBJ whole genome shotgun (WGS) entry which is preliminary data.</text>
</comment>
<dbReference type="AlphaFoldDB" id="A0A8S1K127"/>
<name>A0A8S1K127_PARPR</name>
<organism evidence="1 2">
    <name type="scientific">Paramecium primaurelia</name>
    <dbReference type="NCBI Taxonomy" id="5886"/>
    <lineage>
        <taxon>Eukaryota</taxon>
        <taxon>Sar</taxon>
        <taxon>Alveolata</taxon>
        <taxon>Ciliophora</taxon>
        <taxon>Intramacronucleata</taxon>
        <taxon>Oligohymenophorea</taxon>
        <taxon>Peniculida</taxon>
        <taxon>Parameciidae</taxon>
        <taxon>Paramecium</taxon>
    </lineage>
</organism>
<evidence type="ECO:0000313" key="1">
    <source>
        <dbReference type="EMBL" id="CAD8049190.1"/>
    </source>
</evidence>
<keyword evidence="2" id="KW-1185">Reference proteome</keyword>
<sequence>MNNIKRKIFFIKIQLQLIQIKSFFPSIFLHNISQRNLIIKYIQGVEIVTKRLSRKSVFTSNFLFQKHLNEIVLISIINIINILTGEKMMIKFIFEKIEDFKFNELLYNLRQSKKELVIVNNFQTPLFPFIRRNVQSSETIWLIMNVEQKNNQDNSKFKDQVLRKRREEINNISQYSHIGESVPQINKTE</sequence>
<evidence type="ECO:0000313" key="2">
    <source>
        <dbReference type="Proteomes" id="UP000688137"/>
    </source>
</evidence>